<accession>A0A1G9V3W1</accession>
<keyword evidence="2" id="KW-0472">Membrane</keyword>
<feature type="transmembrane region" description="Helical" evidence="2">
    <location>
        <begin position="285"/>
        <end position="302"/>
    </location>
</feature>
<keyword evidence="2" id="KW-1133">Transmembrane helix</keyword>
<dbReference type="Proteomes" id="UP000199682">
    <property type="component" value="Unassembled WGS sequence"/>
</dbReference>
<feature type="transmembrane region" description="Helical" evidence="2">
    <location>
        <begin position="58"/>
        <end position="75"/>
    </location>
</feature>
<gene>
    <name evidence="3" type="ORF">SAMN04488074_1258</name>
</gene>
<proteinExistence type="predicted"/>
<feature type="region of interest" description="Disordered" evidence="1">
    <location>
        <begin position="342"/>
        <end position="374"/>
    </location>
</feature>
<name>A0A1G9V3W1_9PSEU</name>
<reference evidence="4" key="1">
    <citation type="submission" date="2016-10" db="EMBL/GenBank/DDBJ databases">
        <authorList>
            <person name="Varghese N."/>
            <person name="Submissions S."/>
        </authorList>
    </citation>
    <scope>NUCLEOTIDE SEQUENCE [LARGE SCALE GENOMIC DNA]</scope>
    <source>
        <strain evidence="4">DSM 44796</strain>
    </source>
</reference>
<keyword evidence="2" id="KW-0812">Transmembrane</keyword>
<evidence type="ECO:0000313" key="3">
    <source>
        <dbReference type="EMBL" id="SDM66790.1"/>
    </source>
</evidence>
<protein>
    <submittedName>
        <fullName evidence="3">Uncharacterized protein</fullName>
    </submittedName>
</protein>
<organism evidence="3 4">
    <name type="scientific">Lentzea albidocapillata subsp. violacea</name>
    <dbReference type="NCBI Taxonomy" id="128104"/>
    <lineage>
        <taxon>Bacteria</taxon>
        <taxon>Bacillati</taxon>
        <taxon>Actinomycetota</taxon>
        <taxon>Actinomycetes</taxon>
        <taxon>Pseudonocardiales</taxon>
        <taxon>Pseudonocardiaceae</taxon>
        <taxon>Lentzea</taxon>
    </lineage>
</organism>
<evidence type="ECO:0000256" key="2">
    <source>
        <dbReference type="SAM" id="Phobius"/>
    </source>
</evidence>
<evidence type="ECO:0000256" key="1">
    <source>
        <dbReference type="SAM" id="MobiDB-lite"/>
    </source>
</evidence>
<dbReference type="EMBL" id="FNET01000025">
    <property type="protein sequence ID" value="SDM66790.1"/>
    <property type="molecule type" value="Genomic_DNA"/>
</dbReference>
<feature type="transmembrane region" description="Helical" evidence="2">
    <location>
        <begin position="105"/>
        <end position="125"/>
    </location>
</feature>
<dbReference type="AlphaFoldDB" id="A0A1G9V3W1"/>
<sequence>MMFLRYLVAVPLILLSYAGVPFGYLTLSSYLLQRSLPGKQDKFDFAAEFAEKFTDLDGFWPVPVALLLFVVLWWMTAAWTRIALLPSAPVAFMGLLAGTGWEKSLLSVATPLVAWGLAWLAAKVVSWPVTGDVRRSAVEVLIGLRGEGRLRVQSRRLLLDKLPPPRHRESPVGRVAIRFDRISHIEAGFVTSPAQWRFGNTSELTITPGPVLRIIGGGQQWLLPVDDVETAMRLVLARAKARAKADPRPPLDSTRWANAKKLWDLGRSQPMQPNQQKVKHGMHHGMLVLSVLKAAMAGYAVFRAFTGSWSFVFGALIFGGVSYGFARGWASTGAALRLAEENPHSPLMDDPDPRQSPVTGWSPQPVMLGQTSDM</sequence>
<feature type="transmembrane region" description="Helical" evidence="2">
    <location>
        <begin position="82"/>
        <end position="99"/>
    </location>
</feature>
<evidence type="ECO:0000313" key="4">
    <source>
        <dbReference type="Proteomes" id="UP000199682"/>
    </source>
</evidence>
<feature type="transmembrane region" description="Helical" evidence="2">
    <location>
        <begin position="308"/>
        <end position="326"/>
    </location>
</feature>